<sequence length="93" mass="10863">MAVWVAECNYRNTLLRLVYILYTRLIPACSRSPKMILVIDLKFQVKDDDVFGACMLVTVKNPTEKITTSEVVFDWLTMKNAELNMELEMERNK</sequence>
<evidence type="ECO:0000313" key="1">
    <source>
        <dbReference type="EMBL" id="KAK1439417.1"/>
    </source>
</evidence>
<proteinExistence type="predicted"/>
<dbReference type="EMBL" id="JAUHHV010000001">
    <property type="protein sequence ID" value="KAK1439417.1"/>
    <property type="molecule type" value="Genomic_DNA"/>
</dbReference>
<keyword evidence="2" id="KW-1185">Reference proteome</keyword>
<name>A0AAD8LDF2_TARER</name>
<gene>
    <name evidence="1" type="ORF">QVD17_05235</name>
</gene>
<accession>A0AAD8LDF2</accession>
<reference evidence="1" key="1">
    <citation type="journal article" date="2023" name="bioRxiv">
        <title>Improved chromosome-level genome assembly for marigold (Tagetes erecta).</title>
        <authorList>
            <person name="Jiang F."/>
            <person name="Yuan L."/>
            <person name="Wang S."/>
            <person name="Wang H."/>
            <person name="Xu D."/>
            <person name="Wang A."/>
            <person name="Fan W."/>
        </authorList>
    </citation>
    <scope>NUCLEOTIDE SEQUENCE</scope>
    <source>
        <strain evidence="1">WSJ</strain>
        <tissue evidence="1">Leaf</tissue>
    </source>
</reference>
<evidence type="ECO:0000313" key="2">
    <source>
        <dbReference type="Proteomes" id="UP001229421"/>
    </source>
</evidence>
<comment type="caution">
    <text evidence="1">The sequence shown here is derived from an EMBL/GenBank/DDBJ whole genome shotgun (WGS) entry which is preliminary data.</text>
</comment>
<protein>
    <submittedName>
        <fullName evidence="1">Uncharacterized protein</fullName>
    </submittedName>
</protein>
<dbReference type="AlphaFoldDB" id="A0AAD8LDF2"/>
<dbReference type="Proteomes" id="UP001229421">
    <property type="component" value="Unassembled WGS sequence"/>
</dbReference>
<organism evidence="1 2">
    <name type="scientific">Tagetes erecta</name>
    <name type="common">African marigold</name>
    <dbReference type="NCBI Taxonomy" id="13708"/>
    <lineage>
        <taxon>Eukaryota</taxon>
        <taxon>Viridiplantae</taxon>
        <taxon>Streptophyta</taxon>
        <taxon>Embryophyta</taxon>
        <taxon>Tracheophyta</taxon>
        <taxon>Spermatophyta</taxon>
        <taxon>Magnoliopsida</taxon>
        <taxon>eudicotyledons</taxon>
        <taxon>Gunneridae</taxon>
        <taxon>Pentapetalae</taxon>
        <taxon>asterids</taxon>
        <taxon>campanulids</taxon>
        <taxon>Asterales</taxon>
        <taxon>Asteraceae</taxon>
        <taxon>Asteroideae</taxon>
        <taxon>Heliantheae alliance</taxon>
        <taxon>Tageteae</taxon>
        <taxon>Tagetes</taxon>
    </lineage>
</organism>